<protein>
    <submittedName>
        <fullName evidence="2">Uncharacterized protein</fullName>
    </submittedName>
</protein>
<accession>C9Z8D3</accession>
<gene>
    <name evidence="2" type="ordered locus">SCAB_28602</name>
</gene>
<sequence>AGVPPGASDSSTGAAAPVDSTARPDVGAPALFVSAGGVGTCDAESDGLGLADSDSDSEGVADGDSDSGFDGVGLGDDLVGDGVGLPVGPSVPLGSSDGPALPVGVGSSDVP</sequence>
<name>C9Z8D3_STRSW</name>
<proteinExistence type="predicted"/>
<feature type="compositionally biased region" description="Acidic residues" evidence="1">
    <location>
        <begin position="53"/>
        <end position="67"/>
    </location>
</feature>
<reference evidence="2 3" key="1">
    <citation type="journal article" date="2010" name="Mol. Plant Microbe Interact.">
        <title>Streptomyces scabies 87-22 contains a coronafacic acid-like biosynthetic cluster that contributes to plant-microbe interactions.</title>
        <authorList>
            <person name="Bignell D.R."/>
            <person name="Seipke R.F."/>
            <person name="Huguet-Tapia J.C."/>
            <person name="Chambers A.H."/>
            <person name="Parry R.J."/>
            <person name="Loria R."/>
        </authorList>
    </citation>
    <scope>NUCLEOTIDE SEQUENCE [LARGE SCALE GENOMIC DNA]</scope>
    <source>
        <strain evidence="2 3">87.22</strain>
    </source>
</reference>
<dbReference type="HOGENOM" id="CLU_2163930_0_0_11"/>
<dbReference type="Proteomes" id="UP000001444">
    <property type="component" value="Chromosome"/>
</dbReference>
<feature type="compositionally biased region" description="Low complexity" evidence="1">
    <location>
        <begin position="84"/>
        <end position="99"/>
    </location>
</feature>
<dbReference type="AlphaFoldDB" id="C9Z8D3"/>
<evidence type="ECO:0000313" key="3">
    <source>
        <dbReference type="Proteomes" id="UP000001444"/>
    </source>
</evidence>
<evidence type="ECO:0000313" key="2">
    <source>
        <dbReference type="EMBL" id="CBG69960.1"/>
    </source>
</evidence>
<feature type="non-terminal residue" evidence="2">
    <location>
        <position position="1"/>
    </location>
</feature>
<feature type="region of interest" description="Disordered" evidence="1">
    <location>
        <begin position="1"/>
        <end position="26"/>
    </location>
</feature>
<feature type="region of interest" description="Disordered" evidence="1">
    <location>
        <begin position="42"/>
        <end position="111"/>
    </location>
</feature>
<dbReference type="KEGG" id="scb:SCAB_28602"/>
<organism evidence="2 3">
    <name type="scientific">Streptomyces scabiei (strain 87.22)</name>
    <dbReference type="NCBI Taxonomy" id="680198"/>
    <lineage>
        <taxon>Bacteria</taxon>
        <taxon>Bacillati</taxon>
        <taxon>Actinomycetota</taxon>
        <taxon>Actinomycetes</taxon>
        <taxon>Kitasatosporales</taxon>
        <taxon>Streptomycetaceae</taxon>
        <taxon>Streptomyces</taxon>
    </lineage>
</organism>
<keyword evidence="3" id="KW-1185">Reference proteome</keyword>
<evidence type="ECO:0000256" key="1">
    <source>
        <dbReference type="SAM" id="MobiDB-lite"/>
    </source>
</evidence>
<dbReference type="EMBL" id="FN554889">
    <property type="protein sequence ID" value="CBG69960.1"/>
    <property type="molecule type" value="Genomic_DNA"/>
</dbReference>